<dbReference type="InterPro" id="IPR028909">
    <property type="entry name" value="bL21-like"/>
</dbReference>
<dbReference type="Proteomes" id="UP000699985">
    <property type="component" value="Unassembled WGS sequence"/>
</dbReference>
<keyword evidence="2 4" id="KW-0689">Ribosomal protein</keyword>
<evidence type="ECO:0000256" key="3">
    <source>
        <dbReference type="ARBA" id="ARBA00023274"/>
    </source>
</evidence>
<dbReference type="InterPro" id="IPR036164">
    <property type="entry name" value="bL21-like_sf"/>
</dbReference>
<dbReference type="GO" id="GO:0019843">
    <property type="term" value="F:rRNA binding"/>
    <property type="evidence" value="ECO:0007669"/>
    <property type="project" value="UniProtKB-UniRule"/>
</dbReference>
<name>A0A966HMV6_9PROT</name>
<evidence type="ECO:0000313" key="7">
    <source>
        <dbReference type="Proteomes" id="UP000699985"/>
    </source>
</evidence>
<evidence type="ECO:0000256" key="4">
    <source>
        <dbReference type="HAMAP-Rule" id="MF_01363"/>
    </source>
</evidence>
<dbReference type="HAMAP" id="MF_01363">
    <property type="entry name" value="Ribosomal_bL21"/>
    <property type="match status" value="1"/>
</dbReference>
<evidence type="ECO:0000313" key="6">
    <source>
        <dbReference type="EMBL" id="NCU50234.1"/>
    </source>
</evidence>
<keyword evidence="4 5" id="KW-0699">rRNA-binding</keyword>
<dbReference type="GO" id="GO:0003735">
    <property type="term" value="F:structural constituent of ribosome"/>
    <property type="evidence" value="ECO:0007669"/>
    <property type="project" value="InterPro"/>
</dbReference>
<keyword evidence="4 5" id="KW-0694">RNA-binding</keyword>
<evidence type="ECO:0000256" key="5">
    <source>
        <dbReference type="RuleBase" id="RU000562"/>
    </source>
</evidence>
<gene>
    <name evidence="4 6" type="primary">rplU</name>
    <name evidence="6" type="ORF">EBX29_00400</name>
</gene>
<dbReference type="InterPro" id="IPR001787">
    <property type="entry name" value="Ribosomal_bL21"/>
</dbReference>
<comment type="subunit">
    <text evidence="4">Part of the 50S ribosomal subunit. Contacts protein L20.</text>
</comment>
<dbReference type="GO" id="GO:0006412">
    <property type="term" value="P:translation"/>
    <property type="evidence" value="ECO:0007669"/>
    <property type="project" value="UniProtKB-UniRule"/>
</dbReference>
<dbReference type="GO" id="GO:0005840">
    <property type="term" value="C:ribosome"/>
    <property type="evidence" value="ECO:0007669"/>
    <property type="project" value="UniProtKB-KW"/>
</dbReference>
<organism evidence="6 7">
    <name type="scientific">Candidatus Fonsibacter lacus</name>
    <dbReference type="NCBI Taxonomy" id="2576439"/>
    <lineage>
        <taxon>Bacteria</taxon>
        <taxon>Pseudomonadati</taxon>
        <taxon>Pseudomonadota</taxon>
        <taxon>Alphaproteobacteria</taxon>
        <taxon>Candidatus Pelagibacterales</taxon>
        <taxon>Candidatus Pelagibacterales incertae sedis</taxon>
        <taxon>Candidatus Fonsibacter</taxon>
    </lineage>
</organism>
<dbReference type="AlphaFoldDB" id="A0A966HMV6"/>
<reference evidence="6" key="1">
    <citation type="submission" date="2018-10" db="EMBL/GenBank/DDBJ databases">
        <title>Iterative Subtractive Binning of Freshwater Chronoseries Metagenomes Recovers Nearly Complete Genomes from over Four Hundred Novel Species.</title>
        <authorList>
            <person name="Rodriguez-R L.M."/>
            <person name="Tsementzi D."/>
            <person name="Luo C."/>
            <person name="Konstantinidis K.T."/>
        </authorList>
    </citation>
    <scope>NUCLEOTIDE SEQUENCE</scope>
    <source>
        <strain evidence="6">WB8_1A_003</strain>
    </source>
</reference>
<proteinExistence type="inferred from homology"/>
<evidence type="ECO:0000256" key="1">
    <source>
        <dbReference type="ARBA" id="ARBA00008563"/>
    </source>
</evidence>
<dbReference type="Pfam" id="PF00829">
    <property type="entry name" value="Ribosomal_L21p"/>
    <property type="match status" value="1"/>
</dbReference>
<keyword evidence="3 4" id="KW-0687">Ribonucleoprotein</keyword>
<accession>A0A966HMV6</accession>
<protein>
    <recommendedName>
        <fullName evidence="4">Large ribosomal subunit protein bL21</fullName>
    </recommendedName>
</protein>
<dbReference type="PANTHER" id="PTHR21349">
    <property type="entry name" value="50S RIBOSOMAL PROTEIN L21"/>
    <property type="match status" value="1"/>
</dbReference>
<dbReference type="GO" id="GO:0005737">
    <property type="term" value="C:cytoplasm"/>
    <property type="evidence" value="ECO:0007669"/>
    <property type="project" value="UniProtKB-ARBA"/>
</dbReference>
<evidence type="ECO:0000256" key="2">
    <source>
        <dbReference type="ARBA" id="ARBA00022980"/>
    </source>
</evidence>
<sequence length="136" mass="15488">MTFAVIKTGGKQYKVSANDTIRIEKLNDKAGKTFEFKEVLLTTDNTTTEVGSPMIDGAYVEAELIKQARNDKVIIFKKRRRQNSRRKRGHRQHVSVVKILKIYGKSGKLLAEAKNATVENKTSEKKLKLKKLLKNK</sequence>
<dbReference type="NCBIfam" id="TIGR00061">
    <property type="entry name" value="L21"/>
    <property type="match status" value="1"/>
</dbReference>
<dbReference type="SUPFAM" id="SSF141091">
    <property type="entry name" value="L21p-like"/>
    <property type="match status" value="1"/>
</dbReference>
<dbReference type="EMBL" id="RGMI01000006">
    <property type="protein sequence ID" value="NCU50234.1"/>
    <property type="molecule type" value="Genomic_DNA"/>
</dbReference>
<dbReference type="PANTHER" id="PTHR21349:SF0">
    <property type="entry name" value="LARGE RIBOSOMAL SUBUNIT PROTEIN BL21M"/>
    <property type="match status" value="1"/>
</dbReference>
<dbReference type="GO" id="GO:1990904">
    <property type="term" value="C:ribonucleoprotein complex"/>
    <property type="evidence" value="ECO:0007669"/>
    <property type="project" value="UniProtKB-KW"/>
</dbReference>
<comment type="similarity">
    <text evidence="1 4 5">Belongs to the bacterial ribosomal protein bL21 family.</text>
</comment>
<comment type="function">
    <text evidence="4 5">This protein binds to 23S rRNA in the presence of protein L20.</text>
</comment>
<comment type="caution">
    <text evidence="6">The sequence shown here is derived from an EMBL/GenBank/DDBJ whole genome shotgun (WGS) entry which is preliminary data.</text>
</comment>